<feature type="non-terminal residue" evidence="7">
    <location>
        <position position="308"/>
    </location>
</feature>
<accession>A0AAN8WSQ0</accession>
<feature type="transmembrane region" description="Helical" evidence="6">
    <location>
        <begin position="44"/>
        <end position="64"/>
    </location>
</feature>
<evidence type="ECO:0000256" key="2">
    <source>
        <dbReference type="ARBA" id="ARBA00022692"/>
    </source>
</evidence>
<dbReference type="PRINTS" id="PR00259">
    <property type="entry name" value="TMFOUR"/>
</dbReference>
<dbReference type="SUPFAM" id="SSF48652">
    <property type="entry name" value="Tetraspanin"/>
    <property type="match status" value="1"/>
</dbReference>
<keyword evidence="2 6" id="KW-0812">Transmembrane</keyword>
<feature type="region of interest" description="Disordered" evidence="5">
    <location>
        <begin position="229"/>
        <end position="248"/>
    </location>
</feature>
<evidence type="ECO:0000256" key="3">
    <source>
        <dbReference type="ARBA" id="ARBA00022989"/>
    </source>
</evidence>
<organism evidence="7 8">
    <name type="scientific">Halocaridina rubra</name>
    <name type="common">Hawaiian red shrimp</name>
    <dbReference type="NCBI Taxonomy" id="373956"/>
    <lineage>
        <taxon>Eukaryota</taxon>
        <taxon>Metazoa</taxon>
        <taxon>Ecdysozoa</taxon>
        <taxon>Arthropoda</taxon>
        <taxon>Crustacea</taxon>
        <taxon>Multicrustacea</taxon>
        <taxon>Malacostraca</taxon>
        <taxon>Eumalacostraca</taxon>
        <taxon>Eucarida</taxon>
        <taxon>Decapoda</taxon>
        <taxon>Pleocyemata</taxon>
        <taxon>Caridea</taxon>
        <taxon>Atyoidea</taxon>
        <taxon>Atyidae</taxon>
        <taxon>Halocaridina</taxon>
    </lineage>
</organism>
<gene>
    <name evidence="7" type="primary">TSPAN7</name>
    <name evidence="7" type="ORF">SK128_021543</name>
</gene>
<evidence type="ECO:0000256" key="5">
    <source>
        <dbReference type="SAM" id="MobiDB-lite"/>
    </source>
</evidence>
<dbReference type="Pfam" id="PF00335">
    <property type="entry name" value="Tetraspanin"/>
    <property type="match status" value="1"/>
</dbReference>
<name>A0AAN8WSQ0_HALRR</name>
<evidence type="ECO:0000313" key="8">
    <source>
        <dbReference type="Proteomes" id="UP001381693"/>
    </source>
</evidence>
<evidence type="ECO:0000256" key="6">
    <source>
        <dbReference type="SAM" id="Phobius"/>
    </source>
</evidence>
<dbReference type="AlphaFoldDB" id="A0AAN8WSQ0"/>
<dbReference type="PANTHER" id="PTHR19282">
    <property type="entry name" value="TETRASPANIN"/>
    <property type="match status" value="1"/>
</dbReference>
<dbReference type="EMBL" id="JAXCGZ010020270">
    <property type="protein sequence ID" value="KAK7065629.1"/>
    <property type="molecule type" value="Genomic_DNA"/>
</dbReference>
<dbReference type="InterPro" id="IPR018499">
    <property type="entry name" value="Tetraspanin/Peripherin"/>
</dbReference>
<feature type="compositionally biased region" description="Basic and acidic residues" evidence="5">
    <location>
        <begin position="237"/>
        <end position="248"/>
    </location>
</feature>
<keyword evidence="4 6" id="KW-0472">Membrane</keyword>
<feature type="transmembrane region" description="Helical" evidence="6">
    <location>
        <begin position="71"/>
        <end position="95"/>
    </location>
</feature>
<keyword evidence="3 6" id="KW-1133">Transmembrane helix</keyword>
<dbReference type="Gene3D" id="1.10.1450.10">
    <property type="entry name" value="Tetraspanin"/>
    <property type="match status" value="1"/>
</dbReference>
<evidence type="ECO:0000313" key="7">
    <source>
        <dbReference type="EMBL" id="KAK7065629.1"/>
    </source>
</evidence>
<evidence type="ECO:0000256" key="1">
    <source>
        <dbReference type="ARBA" id="ARBA00004141"/>
    </source>
</evidence>
<dbReference type="PANTHER" id="PTHR19282:SF252">
    <property type="entry name" value="TETRASPANIN"/>
    <property type="match status" value="1"/>
</dbReference>
<reference evidence="7 8" key="1">
    <citation type="submission" date="2023-11" db="EMBL/GenBank/DDBJ databases">
        <title>Halocaridina rubra genome assembly.</title>
        <authorList>
            <person name="Smith C."/>
        </authorList>
    </citation>
    <scope>NUCLEOTIDE SEQUENCE [LARGE SCALE GENOMIC DNA]</scope>
    <source>
        <strain evidence="7">EP-1</strain>
        <tissue evidence="7">Whole</tissue>
    </source>
</reference>
<sequence>MHSQILLSQQLCGLIVLAAGAVIKLEISKYLEVSAEFSATAPYVLMATGGLMFFLAILACCCTAKGQPVLLYIYAAFLLVIFVILVGEGVSTWAFRKSLMTDFVEGLTTAFTEYERSQTMARAVDNLQNRLHCCGIQNASDWVSMPYGLNNDPSYPPSCCREAQDGHCIALHTMIVSSHCLLAAIPSFSTHIKREISAMGLRHNSENQLLDMISMRIFPDERVSSESSWLAVSPETSTDRNTNKSEDTPPCHALCPLQQTNNMYMPIPIHLDLCPMPRSAGAFLGVRGLFQDLPQDRPLLRLHSTCKK</sequence>
<comment type="caution">
    <text evidence="7">The sequence shown here is derived from an EMBL/GenBank/DDBJ whole genome shotgun (WGS) entry which is preliminary data.</text>
</comment>
<dbReference type="GO" id="GO:0005886">
    <property type="term" value="C:plasma membrane"/>
    <property type="evidence" value="ECO:0007669"/>
    <property type="project" value="TreeGrafter"/>
</dbReference>
<dbReference type="Proteomes" id="UP001381693">
    <property type="component" value="Unassembled WGS sequence"/>
</dbReference>
<protein>
    <submittedName>
        <fullName evidence="7">Tetraspanin-7</fullName>
    </submittedName>
</protein>
<keyword evidence="8" id="KW-1185">Reference proteome</keyword>
<proteinExistence type="predicted"/>
<dbReference type="InterPro" id="IPR008952">
    <property type="entry name" value="Tetraspanin_EC2_sf"/>
</dbReference>
<evidence type="ECO:0000256" key="4">
    <source>
        <dbReference type="ARBA" id="ARBA00023136"/>
    </source>
</evidence>
<comment type="subcellular location">
    <subcellularLocation>
        <location evidence="1">Membrane</location>
        <topology evidence="1">Multi-pass membrane protein</topology>
    </subcellularLocation>
</comment>